<dbReference type="AlphaFoldDB" id="J9DYZ3"/>
<organism evidence="1 2">
    <name type="scientific">Wuchereria bancrofti</name>
    <dbReference type="NCBI Taxonomy" id="6293"/>
    <lineage>
        <taxon>Eukaryota</taxon>
        <taxon>Metazoa</taxon>
        <taxon>Ecdysozoa</taxon>
        <taxon>Nematoda</taxon>
        <taxon>Chromadorea</taxon>
        <taxon>Rhabditida</taxon>
        <taxon>Spirurina</taxon>
        <taxon>Spiruromorpha</taxon>
        <taxon>Filarioidea</taxon>
        <taxon>Onchocercidae</taxon>
        <taxon>Wuchereria</taxon>
    </lineage>
</organism>
<sequence length="57" mass="6506">YKPKQTLLRKTQYGQPPTHVLNEYYSMTGLKTSTGVQQQASTKQHQLTNGLFIDFSC</sequence>
<evidence type="ECO:0000313" key="1">
    <source>
        <dbReference type="EMBL" id="EJW75056.1"/>
    </source>
</evidence>
<comment type="caution">
    <text evidence="1">The sequence shown here is derived from an EMBL/GenBank/DDBJ whole genome shotgun (WGS) entry which is preliminary data.</text>
</comment>
<dbReference type="Proteomes" id="UP000004810">
    <property type="component" value="Unassembled WGS sequence"/>
</dbReference>
<proteinExistence type="predicted"/>
<gene>
    <name evidence="1" type="ORF">WUBG_14036</name>
</gene>
<feature type="non-terminal residue" evidence="1">
    <location>
        <position position="1"/>
    </location>
</feature>
<accession>J9DYZ3</accession>
<reference evidence="2" key="1">
    <citation type="submission" date="2012-08" db="EMBL/GenBank/DDBJ databases">
        <title>The Genome Sequence of Wuchereria bancrofti.</title>
        <authorList>
            <person name="Nutman T.B."/>
            <person name="Fink D.L."/>
            <person name="Russ C."/>
            <person name="Young S."/>
            <person name="Zeng Q."/>
            <person name="Koehrsen M."/>
            <person name="Alvarado L."/>
            <person name="Berlin A."/>
            <person name="Chapman S.B."/>
            <person name="Chen Z."/>
            <person name="Freedman E."/>
            <person name="Gellesch M."/>
            <person name="Goldberg J."/>
            <person name="Griggs A."/>
            <person name="Gujja S."/>
            <person name="Heilman E.R."/>
            <person name="Heiman D."/>
            <person name="Hepburn T."/>
            <person name="Howarth C."/>
            <person name="Jen D."/>
            <person name="Larson L."/>
            <person name="Lewis B."/>
            <person name="Mehta T."/>
            <person name="Park D."/>
            <person name="Pearson M."/>
            <person name="Roberts A."/>
            <person name="Saif S."/>
            <person name="Shea T."/>
            <person name="Shenoy N."/>
            <person name="Sisk P."/>
            <person name="Stolte C."/>
            <person name="Sykes S."/>
            <person name="Walk T."/>
            <person name="White J."/>
            <person name="Yandava C."/>
            <person name="Haas B."/>
            <person name="Henn M.R."/>
            <person name="Nusbaum C."/>
            <person name="Birren B."/>
        </authorList>
    </citation>
    <scope>NUCLEOTIDE SEQUENCE [LARGE SCALE GENOMIC DNA]</scope>
    <source>
        <strain evidence="2">NA</strain>
    </source>
</reference>
<name>J9DYZ3_WUCBA</name>
<evidence type="ECO:0000313" key="2">
    <source>
        <dbReference type="Proteomes" id="UP000004810"/>
    </source>
</evidence>
<protein>
    <submittedName>
        <fullName evidence="1">Uncharacterized protein</fullName>
    </submittedName>
</protein>
<dbReference type="EMBL" id="ADBV01011173">
    <property type="protein sequence ID" value="EJW75056.1"/>
    <property type="molecule type" value="Genomic_DNA"/>
</dbReference>